<keyword evidence="2" id="KW-1185">Reference proteome</keyword>
<evidence type="ECO:0000313" key="1">
    <source>
        <dbReference type="EMBL" id="MED6258595.1"/>
    </source>
</evidence>
<dbReference type="Proteomes" id="UP001345963">
    <property type="component" value="Unassembled WGS sequence"/>
</dbReference>
<comment type="caution">
    <text evidence="1">The sequence shown here is derived from an EMBL/GenBank/DDBJ whole genome shotgun (WGS) entry which is preliminary data.</text>
</comment>
<name>A0ABU7C9Y9_9TELE</name>
<protein>
    <submittedName>
        <fullName evidence="1">Uncharacterized protein</fullName>
    </submittedName>
</protein>
<organism evidence="1 2">
    <name type="scientific">Ataeniobius toweri</name>
    <dbReference type="NCBI Taxonomy" id="208326"/>
    <lineage>
        <taxon>Eukaryota</taxon>
        <taxon>Metazoa</taxon>
        <taxon>Chordata</taxon>
        <taxon>Craniata</taxon>
        <taxon>Vertebrata</taxon>
        <taxon>Euteleostomi</taxon>
        <taxon>Actinopterygii</taxon>
        <taxon>Neopterygii</taxon>
        <taxon>Teleostei</taxon>
        <taxon>Neoteleostei</taxon>
        <taxon>Acanthomorphata</taxon>
        <taxon>Ovalentaria</taxon>
        <taxon>Atherinomorphae</taxon>
        <taxon>Cyprinodontiformes</taxon>
        <taxon>Goodeidae</taxon>
        <taxon>Ataeniobius</taxon>
    </lineage>
</organism>
<proteinExistence type="predicted"/>
<dbReference type="EMBL" id="JAHUTI010080848">
    <property type="protein sequence ID" value="MED6258595.1"/>
    <property type="molecule type" value="Genomic_DNA"/>
</dbReference>
<reference evidence="1 2" key="1">
    <citation type="submission" date="2021-07" db="EMBL/GenBank/DDBJ databases">
        <authorList>
            <person name="Palmer J.M."/>
        </authorList>
    </citation>
    <scope>NUCLEOTIDE SEQUENCE [LARGE SCALE GENOMIC DNA]</scope>
    <source>
        <strain evidence="1 2">AT_MEX2019</strain>
        <tissue evidence="1">Muscle</tissue>
    </source>
</reference>
<accession>A0ABU7C9Y9</accession>
<sequence>MEDEEHREDTMKRIIKVLLSKRLRKAPLKPWVILHRSGNVESVIAPELLVACNFTCPARSTHFDTEAEALNGVTAV</sequence>
<evidence type="ECO:0000313" key="2">
    <source>
        <dbReference type="Proteomes" id="UP001345963"/>
    </source>
</evidence>
<gene>
    <name evidence="1" type="ORF">ATANTOWER_009526</name>
</gene>